<evidence type="ECO:0000313" key="1">
    <source>
        <dbReference type="EMBL" id="GIY92294.1"/>
    </source>
</evidence>
<dbReference type="AlphaFoldDB" id="A0AAV4XE80"/>
<sequence>MINKRYKFKIVTQKQKDCIRPITIRGAPGETHRWPSNYFSLGEETTEVGNKFAADGAVTSVTLTDNRAHLRSNAIVFSTGSDVGAPRCVPQALRKKKGFECCHKSG</sequence>
<dbReference type="Proteomes" id="UP001054945">
    <property type="component" value="Unassembled WGS sequence"/>
</dbReference>
<accession>A0AAV4XE80</accession>
<comment type="caution">
    <text evidence="1">The sequence shown here is derived from an EMBL/GenBank/DDBJ whole genome shotgun (WGS) entry which is preliminary data.</text>
</comment>
<proteinExistence type="predicted"/>
<evidence type="ECO:0000313" key="2">
    <source>
        <dbReference type="Proteomes" id="UP001054945"/>
    </source>
</evidence>
<dbReference type="EMBL" id="BPLR01017517">
    <property type="protein sequence ID" value="GIY92294.1"/>
    <property type="molecule type" value="Genomic_DNA"/>
</dbReference>
<reference evidence="1 2" key="1">
    <citation type="submission" date="2021-06" db="EMBL/GenBank/DDBJ databases">
        <title>Caerostris extrusa draft genome.</title>
        <authorList>
            <person name="Kono N."/>
            <person name="Arakawa K."/>
        </authorList>
    </citation>
    <scope>NUCLEOTIDE SEQUENCE [LARGE SCALE GENOMIC DNA]</scope>
</reference>
<gene>
    <name evidence="1" type="ORF">CEXT_194641</name>
</gene>
<organism evidence="1 2">
    <name type="scientific">Caerostris extrusa</name>
    <name type="common">Bark spider</name>
    <name type="synonym">Caerostris bankana</name>
    <dbReference type="NCBI Taxonomy" id="172846"/>
    <lineage>
        <taxon>Eukaryota</taxon>
        <taxon>Metazoa</taxon>
        <taxon>Ecdysozoa</taxon>
        <taxon>Arthropoda</taxon>
        <taxon>Chelicerata</taxon>
        <taxon>Arachnida</taxon>
        <taxon>Araneae</taxon>
        <taxon>Araneomorphae</taxon>
        <taxon>Entelegynae</taxon>
        <taxon>Araneoidea</taxon>
        <taxon>Araneidae</taxon>
        <taxon>Caerostris</taxon>
    </lineage>
</organism>
<name>A0AAV4XE80_CAEEX</name>
<keyword evidence="2" id="KW-1185">Reference proteome</keyword>
<protein>
    <submittedName>
        <fullName evidence="1">Uncharacterized protein</fullName>
    </submittedName>
</protein>